<feature type="region of interest" description="Disordered" evidence="2">
    <location>
        <begin position="519"/>
        <end position="551"/>
    </location>
</feature>
<evidence type="ECO:0000313" key="3">
    <source>
        <dbReference type="EnsemblPlants" id="EMT32113"/>
    </source>
</evidence>
<dbReference type="PANTHER" id="PTHR34778">
    <property type="entry name" value="OS02G0580700 PROTEIN"/>
    <property type="match status" value="1"/>
</dbReference>
<feature type="compositionally biased region" description="Basic residues" evidence="2">
    <location>
        <begin position="520"/>
        <end position="531"/>
    </location>
</feature>
<dbReference type="EnsemblPlants" id="EMT32113">
    <property type="protein sequence ID" value="EMT32113"/>
    <property type="gene ID" value="F775_02280"/>
</dbReference>
<feature type="coiled-coil region" evidence="1">
    <location>
        <begin position="340"/>
        <end position="381"/>
    </location>
</feature>
<feature type="compositionally biased region" description="Basic and acidic residues" evidence="2">
    <location>
        <begin position="717"/>
        <end position="743"/>
    </location>
</feature>
<evidence type="ECO:0008006" key="4">
    <source>
        <dbReference type="Google" id="ProtNLM"/>
    </source>
</evidence>
<keyword evidence="1" id="KW-0175">Coiled coil</keyword>
<dbReference type="PANTHER" id="PTHR34778:SF2">
    <property type="entry name" value="OS02G0580700 PROTEIN"/>
    <property type="match status" value="1"/>
</dbReference>
<protein>
    <recommendedName>
        <fullName evidence="4">Retrotransposon gag domain-containing protein</fullName>
    </recommendedName>
</protein>
<feature type="region of interest" description="Disordered" evidence="2">
    <location>
        <begin position="467"/>
        <end position="505"/>
    </location>
</feature>
<feature type="region of interest" description="Disordered" evidence="2">
    <location>
        <begin position="809"/>
        <end position="849"/>
    </location>
</feature>
<feature type="region of interest" description="Disordered" evidence="2">
    <location>
        <begin position="1"/>
        <end position="61"/>
    </location>
</feature>
<proteinExistence type="predicted"/>
<name>M8CD82_AEGTA</name>
<feature type="compositionally biased region" description="Basic and acidic residues" evidence="2">
    <location>
        <begin position="532"/>
        <end position="547"/>
    </location>
</feature>
<feature type="region of interest" description="Disordered" evidence="2">
    <location>
        <begin position="692"/>
        <end position="743"/>
    </location>
</feature>
<feature type="compositionally biased region" description="Low complexity" evidence="2">
    <location>
        <begin position="472"/>
        <end position="486"/>
    </location>
</feature>
<organism evidence="3">
    <name type="scientific">Aegilops tauschii</name>
    <name type="common">Tausch's goatgrass</name>
    <name type="synonym">Aegilops squarrosa</name>
    <dbReference type="NCBI Taxonomy" id="37682"/>
    <lineage>
        <taxon>Eukaryota</taxon>
        <taxon>Viridiplantae</taxon>
        <taxon>Streptophyta</taxon>
        <taxon>Embryophyta</taxon>
        <taxon>Tracheophyta</taxon>
        <taxon>Spermatophyta</taxon>
        <taxon>Magnoliopsida</taxon>
        <taxon>Liliopsida</taxon>
        <taxon>Poales</taxon>
        <taxon>Poaceae</taxon>
        <taxon>BOP clade</taxon>
        <taxon>Pooideae</taxon>
        <taxon>Triticodae</taxon>
        <taxon>Triticeae</taxon>
        <taxon>Triticinae</taxon>
        <taxon>Aegilops</taxon>
    </lineage>
</organism>
<feature type="compositionally biased region" description="Basic and acidic residues" evidence="2">
    <location>
        <begin position="822"/>
        <end position="833"/>
    </location>
</feature>
<sequence length="866" mass="96101">MAADQPAPSLSYDGPSGSAGFHAGFDGPPLSCGPPVHTRPTPSSSLLRTTEPYTHDGHAQTPPRFAKLAFATYDGAEDPLNWLNQCDQFFRGQRTLASDRTWLASYHLRGAAQTGDYALEQDEGGMPPWERFREFCLLQFGLPIRGSRLAELGRPPFTSTVQDYTDRFQALACHASGVTAHQRAELFVGGLPDHIRVDVELQGPQDLQTAMYYARAFERRVHLACNGDFVGNQCFIHNEKIAAQLLPLVHPPWDGPSFAKFLLALGLHRYLPFILYVNNYSSISAVSKLLRQMENTILHVLHCLASANRTNPIFSSVPYKNNTRKMKQVELQSLAHVRKITELQEQLHDARNTVTSLQVELQRANTELEEKRKTLAEERMNILPTCDKIGSNKSKISRSKVHLQNRSLSSKDKNTVCRVSSDAKENGAVVNMENLYHRGSDMPSFIARNKKRELYRNGCTQRIRALRQRGPAADSSKQSSKEASASNNHSKTGKSDSVRSTRQTRSTIEQILQTKFLANCKRKRGQRSRPGYKHDSSDVHVKTEDKSSGTSDENGCLLLLQALEHDLSPPNLFSGHSGEGLTDLKDDLLMGGKVADFNYCMASPGPIDAHAISNMRATRRKRSKMVRVFEAGCSESKSVPGNNLLRSTNEDTIFENGQSSERIDDHSDTSAINNASVLSDVTKILIHSSGANNDQFQSGDSSPLVFQSTKSQVDGEGELRAKHPDCRTPENNSAKKKEVKVDESCNLTSDRADHLIISSLEKEQSTKAASGVSVQPEGVRCIKYTFNRRKRKNVSLNSSSLVSLADKQESLAKPETQNHLVESPKADKQESQAKPETQNHLVESPKGDNQLAHVAQQLILLSELKW</sequence>
<feature type="compositionally biased region" description="Polar residues" evidence="2">
    <location>
        <begin position="692"/>
        <end position="712"/>
    </location>
</feature>
<evidence type="ECO:0000256" key="1">
    <source>
        <dbReference type="SAM" id="Coils"/>
    </source>
</evidence>
<dbReference type="ExpressionAtlas" id="M8CD82">
    <property type="expression patterns" value="baseline"/>
</dbReference>
<accession>M8CD82</accession>
<feature type="compositionally biased region" description="Polar residues" evidence="2">
    <location>
        <begin position="40"/>
        <end position="52"/>
    </location>
</feature>
<evidence type="ECO:0000256" key="2">
    <source>
        <dbReference type="SAM" id="MobiDB-lite"/>
    </source>
</evidence>
<dbReference type="AlphaFoldDB" id="M8CD82"/>
<reference evidence="3" key="1">
    <citation type="submission" date="2015-06" db="UniProtKB">
        <authorList>
            <consortium name="EnsemblPlants"/>
        </authorList>
    </citation>
    <scope>IDENTIFICATION</scope>
</reference>